<dbReference type="Proteomes" id="UP000762676">
    <property type="component" value="Unassembled WGS sequence"/>
</dbReference>
<dbReference type="AlphaFoldDB" id="A0AAV4G345"/>
<comment type="caution">
    <text evidence="1">The sequence shown here is derived from an EMBL/GenBank/DDBJ whole genome shotgun (WGS) entry which is preliminary data.</text>
</comment>
<gene>
    <name evidence="1" type="ORF">ElyMa_004027000</name>
</gene>
<evidence type="ECO:0000313" key="2">
    <source>
        <dbReference type="Proteomes" id="UP000762676"/>
    </source>
</evidence>
<sequence length="74" mass="7833">MRCPVLKGINGFSLRAGADSPAETTNHRQVRPALGAGAALRRSGTVAMFVLDGLKTWIGRGSIASADFNPTHRK</sequence>
<name>A0AAV4G345_9GAST</name>
<evidence type="ECO:0000313" key="1">
    <source>
        <dbReference type="EMBL" id="GFR79674.1"/>
    </source>
</evidence>
<dbReference type="EMBL" id="BMAT01008180">
    <property type="protein sequence ID" value="GFR79674.1"/>
    <property type="molecule type" value="Genomic_DNA"/>
</dbReference>
<keyword evidence="2" id="KW-1185">Reference proteome</keyword>
<accession>A0AAV4G345</accession>
<protein>
    <submittedName>
        <fullName evidence="1">Uncharacterized protein</fullName>
    </submittedName>
</protein>
<proteinExistence type="predicted"/>
<organism evidence="1 2">
    <name type="scientific">Elysia marginata</name>
    <dbReference type="NCBI Taxonomy" id="1093978"/>
    <lineage>
        <taxon>Eukaryota</taxon>
        <taxon>Metazoa</taxon>
        <taxon>Spiralia</taxon>
        <taxon>Lophotrochozoa</taxon>
        <taxon>Mollusca</taxon>
        <taxon>Gastropoda</taxon>
        <taxon>Heterobranchia</taxon>
        <taxon>Euthyneura</taxon>
        <taxon>Panpulmonata</taxon>
        <taxon>Sacoglossa</taxon>
        <taxon>Placobranchoidea</taxon>
        <taxon>Plakobranchidae</taxon>
        <taxon>Elysia</taxon>
    </lineage>
</organism>
<reference evidence="1 2" key="1">
    <citation type="journal article" date="2021" name="Elife">
        <title>Chloroplast acquisition without the gene transfer in kleptoplastic sea slugs, Plakobranchus ocellatus.</title>
        <authorList>
            <person name="Maeda T."/>
            <person name="Takahashi S."/>
            <person name="Yoshida T."/>
            <person name="Shimamura S."/>
            <person name="Takaki Y."/>
            <person name="Nagai Y."/>
            <person name="Toyoda A."/>
            <person name="Suzuki Y."/>
            <person name="Arimoto A."/>
            <person name="Ishii H."/>
            <person name="Satoh N."/>
            <person name="Nishiyama T."/>
            <person name="Hasebe M."/>
            <person name="Maruyama T."/>
            <person name="Minagawa J."/>
            <person name="Obokata J."/>
            <person name="Shigenobu S."/>
        </authorList>
    </citation>
    <scope>NUCLEOTIDE SEQUENCE [LARGE SCALE GENOMIC DNA]</scope>
</reference>